<keyword evidence="1" id="KW-1133">Transmembrane helix</keyword>
<feature type="transmembrane region" description="Helical" evidence="1">
    <location>
        <begin position="38"/>
        <end position="57"/>
    </location>
</feature>
<protein>
    <submittedName>
        <fullName evidence="3">Uncharacterized conserved protein, DUF58 family, contains vWF domain</fullName>
    </submittedName>
</protein>
<keyword evidence="1" id="KW-0812">Transmembrane</keyword>
<accession>A0A1G8AT33</accession>
<feature type="domain" description="DUF58" evidence="2">
    <location>
        <begin position="199"/>
        <end position="275"/>
    </location>
</feature>
<evidence type="ECO:0000256" key="1">
    <source>
        <dbReference type="SAM" id="Phobius"/>
    </source>
</evidence>
<dbReference type="EMBL" id="LT629695">
    <property type="protein sequence ID" value="SDH24125.1"/>
    <property type="molecule type" value="Genomic_DNA"/>
</dbReference>
<name>A0A1G8AT33_9MICO</name>
<dbReference type="STRING" id="399736.SAMN04489720_0521"/>
<evidence type="ECO:0000313" key="3">
    <source>
        <dbReference type="EMBL" id="SDH24125.1"/>
    </source>
</evidence>
<dbReference type="PANTHER" id="PTHR34351">
    <property type="entry name" value="SLR1927 PROTEIN-RELATED"/>
    <property type="match status" value="1"/>
</dbReference>
<dbReference type="PANTHER" id="PTHR34351:SF1">
    <property type="entry name" value="SLR1927 PROTEIN"/>
    <property type="match status" value="1"/>
</dbReference>
<dbReference type="RefSeq" id="WP_092502176.1">
    <property type="nucleotide sequence ID" value="NZ_LT629695.1"/>
</dbReference>
<dbReference type="Proteomes" id="UP000198822">
    <property type="component" value="Chromosome I"/>
</dbReference>
<reference evidence="4" key="1">
    <citation type="submission" date="2016-10" db="EMBL/GenBank/DDBJ databases">
        <authorList>
            <person name="Varghese N."/>
            <person name="Submissions S."/>
        </authorList>
    </citation>
    <scope>NUCLEOTIDE SEQUENCE [LARGE SCALE GENOMIC DNA]</scope>
    <source>
        <strain evidence="4">DSM 22002</strain>
    </source>
</reference>
<dbReference type="Pfam" id="PF01882">
    <property type="entry name" value="DUF58"/>
    <property type="match status" value="1"/>
</dbReference>
<evidence type="ECO:0000259" key="2">
    <source>
        <dbReference type="Pfam" id="PF01882"/>
    </source>
</evidence>
<proteinExistence type="predicted"/>
<evidence type="ECO:0000313" key="4">
    <source>
        <dbReference type="Proteomes" id="UP000198822"/>
    </source>
</evidence>
<keyword evidence="1" id="KW-0472">Membrane</keyword>
<gene>
    <name evidence="3" type="ORF">SAMN04489720_0521</name>
</gene>
<organism evidence="3 4">
    <name type="scientific">Agrococcus jejuensis</name>
    <dbReference type="NCBI Taxonomy" id="399736"/>
    <lineage>
        <taxon>Bacteria</taxon>
        <taxon>Bacillati</taxon>
        <taxon>Actinomycetota</taxon>
        <taxon>Actinomycetes</taxon>
        <taxon>Micrococcales</taxon>
        <taxon>Microbacteriaceae</taxon>
        <taxon>Agrococcus</taxon>
    </lineage>
</organism>
<dbReference type="OrthoDB" id="9812729at2"/>
<keyword evidence="4" id="KW-1185">Reference proteome</keyword>
<feature type="transmembrane region" description="Helical" evidence="1">
    <location>
        <begin position="12"/>
        <end position="32"/>
    </location>
</feature>
<sequence>MIERLRRRAAIVTGWGWTLVGVAIVGGPVGVALGWVELVVAASAAALLVLAALPWVVGQRDVDVQLALSAERVPVGQPAHATLVVRRPGRIFAPRAIDVLVGDVTYRIDLPRLDAGDESSQRLVLDTRRRGRVVVGPATVLRTDPFGILERTHVLTVASELVVHPRIARIPAVAAGLVRDLEGESAAELTADDVAFHSLRDYHPGDEPRHVHWRSTARTGQLLVRQFEPSKRSDTLVCVSTSPEDYGADDFELALEIVATIATGAIAERRRVRVVESPASGRLDPAAIDARTRDRLLDGLTDLATDRRLGIVDVVRSIALSPQASVAWIVVGSTAAPRRLREAAGLLPPDVAPIVLRADALAPPSVGRLARVPVLTVGLLEDLARGLRSEALA</sequence>
<dbReference type="AlphaFoldDB" id="A0A1G8AT33"/>
<dbReference type="InterPro" id="IPR002881">
    <property type="entry name" value="DUF58"/>
</dbReference>